<dbReference type="Proteomes" id="UP000604046">
    <property type="component" value="Unassembled WGS sequence"/>
</dbReference>
<protein>
    <submittedName>
        <fullName evidence="2">Uncharacterized protein</fullName>
    </submittedName>
</protein>
<dbReference type="AlphaFoldDB" id="A0A812GVB0"/>
<accession>A0A812GVB0</accession>
<evidence type="ECO:0000313" key="3">
    <source>
        <dbReference type="Proteomes" id="UP000604046"/>
    </source>
</evidence>
<name>A0A812GVB0_9DINO</name>
<organism evidence="2 3">
    <name type="scientific">Symbiodinium natans</name>
    <dbReference type="NCBI Taxonomy" id="878477"/>
    <lineage>
        <taxon>Eukaryota</taxon>
        <taxon>Sar</taxon>
        <taxon>Alveolata</taxon>
        <taxon>Dinophyceae</taxon>
        <taxon>Suessiales</taxon>
        <taxon>Symbiodiniaceae</taxon>
        <taxon>Symbiodinium</taxon>
    </lineage>
</organism>
<keyword evidence="1" id="KW-0175">Coiled coil</keyword>
<feature type="coiled-coil region" evidence="1">
    <location>
        <begin position="425"/>
        <end position="474"/>
    </location>
</feature>
<dbReference type="EMBL" id="CAJNDS010000047">
    <property type="protein sequence ID" value="CAE6933101.1"/>
    <property type="molecule type" value="Genomic_DNA"/>
</dbReference>
<sequence>MTTLLAKQVAAFRQEHGQSLGVFRGPSQYSQPALAHSSKVRHFFRGAKENSATIGAVHASGEAKRHDPEAFAALALHGIEEASLLDPEIASYSSLFEGPQKDRDLMTREASSLAISPAVLKSVEASSLAISPAVVTYLIEPSHVDIYKRYVYRDRDPPPSWNGSTPEVSFKTWLRDLELWEATTDIPKEKRAIKLVQALTGPAREAVSSLTLAELQHADGYKTVMKVLNDNFKPYVETALPRAMEGVFYGQARGAKESIPDYLVRASHALAELKAEGVDLPAKAAGYLLFRQANLDKELESRVVTWLAGDYTKDVVIANLRRLDRINSSSSGSKAMLWTETEEGEGQEVYYENHEHYGEPEFYLEAEDEEDENYVYLEDGELDAVYEEGGNGHMNWFHCNLCKARWKLSPRTAGALTGRPVETVNQSKEKTLNLAENALKQQEKRMAQKHQVEMGNLMQQLADERARSDELQTTLDLREGEYLEFERAVENVTAMEAHLSEMDPTTANQVQAMVSEFKRVQRYEQETRHRANTLPLRETKSDWEQAVATMKQAVDMVNQFYARMMTQRTQVAKQLAGM</sequence>
<reference evidence="2" key="1">
    <citation type="submission" date="2021-02" db="EMBL/GenBank/DDBJ databases">
        <authorList>
            <person name="Dougan E. K."/>
            <person name="Rhodes N."/>
            <person name="Thang M."/>
            <person name="Chan C."/>
        </authorList>
    </citation>
    <scope>NUCLEOTIDE SEQUENCE</scope>
</reference>
<evidence type="ECO:0000313" key="2">
    <source>
        <dbReference type="EMBL" id="CAE6933101.1"/>
    </source>
</evidence>
<comment type="caution">
    <text evidence="2">The sequence shown here is derived from an EMBL/GenBank/DDBJ whole genome shotgun (WGS) entry which is preliminary data.</text>
</comment>
<proteinExistence type="predicted"/>
<gene>
    <name evidence="2" type="ORF">SNAT2548_LOCUS935</name>
</gene>
<evidence type="ECO:0000256" key="1">
    <source>
        <dbReference type="SAM" id="Coils"/>
    </source>
</evidence>
<keyword evidence="3" id="KW-1185">Reference proteome</keyword>
<dbReference type="OrthoDB" id="435700at2759"/>